<sequence length="326" mass="35770">MKTFAYHIIITTAILLLGMVTASAEWIAPDISASSVEVEVGFDPATGIYRYDYTVINPSSSFAPVRYFWIATKPEFPTSLVGDRPYLDDSGLPSDGSLKRDHSSASAYSIPLGIESPTGYEATIGRDGDVVWLPDTPWGQPLDFIDPGEVVSGFRLHSRVPPGVVTALLKPKIDMGPGSPYEEYGELCGEDNSPCPDPRTFWEERRVVGPQLPHERELIDGKGQRDRDENRFLRFANPLETSVDLSPETESYDLVVVFGETIVPASFEASLNRSDISDRFTVAPSGTAVVKLPLEPGRNKVVLSIDGERDDGRIATDTDQITFVVK</sequence>
<dbReference type="OrthoDB" id="5408074at2"/>
<keyword evidence="2" id="KW-1185">Reference proteome</keyword>
<dbReference type="STRING" id="415747.SAMN03097708_01610"/>
<dbReference type="AlphaFoldDB" id="A0A1G5Q9R8"/>
<evidence type="ECO:0000313" key="2">
    <source>
        <dbReference type="Proteomes" id="UP000199648"/>
    </source>
</evidence>
<reference evidence="1 2" key="1">
    <citation type="submission" date="2016-10" db="EMBL/GenBank/DDBJ databases">
        <authorList>
            <person name="de Groot N.N."/>
        </authorList>
    </citation>
    <scope>NUCLEOTIDE SEQUENCE [LARGE SCALE GENOMIC DNA]</scope>
    <source>
        <strain evidence="1 2">HLD2</strain>
    </source>
</reference>
<name>A0A1G5Q9R8_9GAMM</name>
<organism evidence="1 2">
    <name type="scientific">Thiohalomonas denitrificans</name>
    <dbReference type="NCBI Taxonomy" id="415747"/>
    <lineage>
        <taxon>Bacteria</taxon>
        <taxon>Pseudomonadati</taxon>
        <taxon>Pseudomonadota</taxon>
        <taxon>Gammaproteobacteria</taxon>
        <taxon>Thiohalomonadales</taxon>
        <taxon>Thiohalomonadaceae</taxon>
        <taxon>Thiohalomonas</taxon>
    </lineage>
</organism>
<evidence type="ECO:0000313" key="1">
    <source>
        <dbReference type="EMBL" id="SCZ58121.1"/>
    </source>
</evidence>
<protein>
    <submittedName>
        <fullName evidence="1">Uncharacterized protein</fullName>
    </submittedName>
</protein>
<dbReference type="Proteomes" id="UP000199648">
    <property type="component" value="Unassembled WGS sequence"/>
</dbReference>
<dbReference type="EMBL" id="FMWD01000004">
    <property type="protein sequence ID" value="SCZ58121.1"/>
    <property type="molecule type" value="Genomic_DNA"/>
</dbReference>
<proteinExistence type="predicted"/>
<gene>
    <name evidence="1" type="ORF">SAMN03097708_01610</name>
</gene>
<dbReference type="RefSeq" id="WP_092995092.1">
    <property type="nucleotide sequence ID" value="NZ_FMWD01000004.1"/>
</dbReference>
<accession>A0A1G5Q9R8</accession>